<evidence type="ECO:0000313" key="1">
    <source>
        <dbReference type="EMBL" id="ACI98507.1"/>
    </source>
</evidence>
<dbReference type="AlphaFoldDB" id="B6ISS1"/>
<proteinExistence type="predicted"/>
<name>B6ISS1_RHOCS</name>
<organism evidence="1 2">
    <name type="scientific">Rhodospirillum centenum (strain ATCC 51521 / SW)</name>
    <dbReference type="NCBI Taxonomy" id="414684"/>
    <lineage>
        <taxon>Bacteria</taxon>
        <taxon>Pseudomonadati</taxon>
        <taxon>Pseudomonadota</taxon>
        <taxon>Alphaproteobacteria</taxon>
        <taxon>Rhodospirillales</taxon>
        <taxon>Rhodospirillaceae</taxon>
        <taxon>Rhodospirillum</taxon>
    </lineage>
</organism>
<keyword evidence="2" id="KW-1185">Reference proteome</keyword>
<dbReference type="Proteomes" id="UP000001591">
    <property type="component" value="Chromosome"/>
</dbReference>
<accession>B6ISS1</accession>
<sequence>MRIRGDDRTLDLLNWEPPKVVHRFEVDHVRAATLRAQISKAVAVALKDCGKNRDEVAQEMTDYLGETTGKNMLDAYASEAREDHVINVVRFMGLVHATGDIRLLQLLAEPFGLAVVEKKYLPAIDEAMDVDRREALAAELDRLDQRIAVRRKHRRGTP</sequence>
<dbReference type="EMBL" id="CP000613">
    <property type="protein sequence ID" value="ACI98507.1"/>
    <property type="molecule type" value="Genomic_DNA"/>
</dbReference>
<dbReference type="KEGG" id="rce:RC1_1090"/>
<protein>
    <submittedName>
        <fullName evidence="1">Phage-related DNA transposition protein(B)</fullName>
    </submittedName>
</protein>
<dbReference type="HOGENOM" id="CLU_141038_0_0_5"/>
<dbReference type="OrthoDB" id="8450901at2"/>
<reference evidence="1 2" key="1">
    <citation type="journal article" date="2010" name="BMC Genomics">
        <title>Metabolic flexibility revealed in the genome of the cyst-forming alpha-1 proteobacterium Rhodospirillum centenum.</title>
        <authorList>
            <person name="Lu Y.K."/>
            <person name="Marden J."/>
            <person name="Han M."/>
            <person name="Swingley W.D."/>
            <person name="Mastrian S.D."/>
            <person name="Chowdhury S.R."/>
            <person name="Hao J."/>
            <person name="Helmy T."/>
            <person name="Kim S."/>
            <person name="Kurdoglu A.A."/>
            <person name="Matthies H.J."/>
            <person name="Rollo D."/>
            <person name="Stothard P."/>
            <person name="Blankenship R.E."/>
            <person name="Bauer C.E."/>
            <person name="Touchman J.W."/>
        </authorList>
    </citation>
    <scope>NUCLEOTIDE SEQUENCE [LARGE SCALE GENOMIC DNA]</scope>
    <source>
        <strain evidence="2">ATCC 51521 / SW</strain>
    </source>
</reference>
<dbReference type="eggNOG" id="ENOG5032TAT">
    <property type="taxonomic scope" value="Bacteria"/>
</dbReference>
<evidence type="ECO:0000313" key="2">
    <source>
        <dbReference type="Proteomes" id="UP000001591"/>
    </source>
</evidence>
<dbReference type="RefSeq" id="WP_012566296.1">
    <property type="nucleotide sequence ID" value="NC_011420.2"/>
</dbReference>
<gene>
    <name evidence="1" type="ordered locus">RC1_1090</name>
</gene>
<dbReference type="STRING" id="414684.RC1_1090"/>